<keyword evidence="1" id="KW-0812">Transmembrane</keyword>
<evidence type="ECO:0000259" key="2">
    <source>
        <dbReference type="Pfam" id="PF02517"/>
    </source>
</evidence>
<feature type="transmembrane region" description="Helical" evidence="1">
    <location>
        <begin position="93"/>
        <end position="112"/>
    </location>
</feature>
<dbReference type="AlphaFoldDB" id="A0A9D1URQ8"/>
<dbReference type="GO" id="GO:0080120">
    <property type="term" value="P:CAAX-box protein maturation"/>
    <property type="evidence" value="ECO:0007669"/>
    <property type="project" value="UniProtKB-ARBA"/>
</dbReference>
<sequence length="113" mass="11692">LDTMPSDLPGGAQGGLLALLMTGIGISIIGPIGEELLFRGVIQSGLLRYGAVISTLGSAGIFALAHGINIVMPVALLFGVLAAELYRRSGSIWPAIIAHVVHNAPTVFLYTLL</sequence>
<accession>A0A9D1URQ8</accession>
<feature type="transmembrane region" description="Helical" evidence="1">
    <location>
        <begin position="12"/>
        <end position="33"/>
    </location>
</feature>
<dbReference type="InterPro" id="IPR003675">
    <property type="entry name" value="Rce1/LyrA-like_dom"/>
</dbReference>
<dbReference type="GO" id="GO:0004175">
    <property type="term" value="F:endopeptidase activity"/>
    <property type="evidence" value="ECO:0007669"/>
    <property type="project" value="UniProtKB-ARBA"/>
</dbReference>
<evidence type="ECO:0000256" key="1">
    <source>
        <dbReference type="SAM" id="Phobius"/>
    </source>
</evidence>
<dbReference type="InterPro" id="IPR052710">
    <property type="entry name" value="CAAX_protease"/>
</dbReference>
<evidence type="ECO:0000313" key="3">
    <source>
        <dbReference type="EMBL" id="HIW98888.1"/>
    </source>
</evidence>
<keyword evidence="1" id="KW-0472">Membrane</keyword>
<reference evidence="3" key="1">
    <citation type="journal article" date="2021" name="PeerJ">
        <title>Extensive microbial diversity within the chicken gut microbiome revealed by metagenomics and culture.</title>
        <authorList>
            <person name="Gilroy R."/>
            <person name="Ravi A."/>
            <person name="Getino M."/>
            <person name="Pursley I."/>
            <person name="Horton D.L."/>
            <person name="Alikhan N.F."/>
            <person name="Baker D."/>
            <person name="Gharbi K."/>
            <person name="Hall N."/>
            <person name="Watson M."/>
            <person name="Adriaenssens E.M."/>
            <person name="Foster-Nyarko E."/>
            <person name="Jarju S."/>
            <person name="Secka A."/>
            <person name="Antonio M."/>
            <person name="Oren A."/>
            <person name="Chaudhuri R.R."/>
            <person name="La Ragione R."/>
            <person name="Hildebrand F."/>
            <person name="Pallen M.J."/>
        </authorList>
    </citation>
    <scope>NUCLEOTIDE SEQUENCE</scope>
    <source>
        <strain evidence="3">ChiHejej3B27-3195</strain>
    </source>
</reference>
<keyword evidence="3" id="KW-0645">Protease</keyword>
<keyword evidence="3" id="KW-0482">Metalloprotease</keyword>
<keyword evidence="3" id="KW-0378">Hydrolase</keyword>
<evidence type="ECO:0000313" key="4">
    <source>
        <dbReference type="Proteomes" id="UP000824151"/>
    </source>
</evidence>
<protein>
    <submittedName>
        <fullName evidence="3">CPBP family intramembrane metalloprotease</fullName>
    </submittedName>
</protein>
<dbReference type="EMBL" id="DXGD01000074">
    <property type="protein sequence ID" value="HIW98888.1"/>
    <property type="molecule type" value="Genomic_DNA"/>
</dbReference>
<feature type="domain" description="CAAX prenyl protease 2/Lysostaphin resistance protein A-like" evidence="2">
    <location>
        <begin position="19"/>
        <end position="104"/>
    </location>
</feature>
<dbReference type="PANTHER" id="PTHR36435">
    <property type="entry name" value="SLR1288 PROTEIN"/>
    <property type="match status" value="1"/>
</dbReference>
<gene>
    <name evidence="3" type="ORF">H9871_01965</name>
</gene>
<dbReference type="GO" id="GO:0008237">
    <property type="term" value="F:metallopeptidase activity"/>
    <property type="evidence" value="ECO:0007669"/>
    <property type="project" value="UniProtKB-KW"/>
</dbReference>
<name>A0A9D1URQ8_9MICC</name>
<proteinExistence type="predicted"/>
<organism evidence="3 4">
    <name type="scientific">Candidatus Nesterenkonia stercoripullorum</name>
    <dbReference type="NCBI Taxonomy" id="2838701"/>
    <lineage>
        <taxon>Bacteria</taxon>
        <taxon>Bacillati</taxon>
        <taxon>Actinomycetota</taxon>
        <taxon>Actinomycetes</taxon>
        <taxon>Micrococcales</taxon>
        <taxon>Micrococcaceae</taxon>
        <taxon>Nesterenkonia</taxon>
    </lineage>
</organism>
<keyword evidence="1" id="KW-1133">Transmembrane helix</keyword>
<dbReference type="PANTHER" id="PTHR36435:SF1">
    <property type="entry name" value="CAAX AMINO TERMINAL PROTEASE FAMILY PROTEIN"/>
    <property type="match status" value="1"/>
</dbReference>
<feature type="non-terminal residue" evidence="3">
    <location>
        <position position="1"/>
    </location>
</feature>
<comment type="caution">
    <text evidence="3">The sequence shown here is derived from an EMBL/GenBank/DDBJ whole genome shotgun (WGS) entry which is preliminary data.</text>
</comment>
<reference evidence="3" key="2">
    <citation type="submission" date="2021-04" db="EMBL/GenBank/DDBJ databases">
        <authorList>
            <person name="Gilroy R."/>
        </authorList>
    </citation>
    <scope>NUCLEOTIDE SEQUENCE</scope>
    <source>
        <strain evidence="3">ChiHejej3B27-3195</strain>
    </source>
</reference>
<dbReference type="Proteomes" id="UP000824151">
    <property type="component" value="Unassembled WGS sequence"/>
</dbReference>
<dbReference type="Pfam" id="PF02517">
    <property type="entry name" value="Rce1-like"/>
    <property type="match status" value="1"/>
</dbReference>